<comment type="similarity">
    <text evidence="2">Belongs to the metallo-beta-lactamase superfamily.</text>
</comment>
<protein>
    <submittedName>
        <fullName evidence="7">Glyoxylase, beta-lactamase superfamily II</fullName>
    </submittedName>
</protein>
<comment type="cofactor">
    <cofactor evidence="1">
        <name>Zn(2+)</name>
        <dbReference type="ChEBI" id="CHEBI:29105"/>
    </cofactor>
</comment>
<dbReference type="GO" id="GO:0046872">
    <property type="term" value="F:metal ion binding"/>
    <property type="evidence" value="ECO:0007669"/>
    <property type="project" value="UniProtKB-KW"/>
</dbReference>
<feature type="domain" description="Metallo-beta-lactamase" evidence="6">
    <location>
        <begin position="42"/>
        <end position="235"/>
    </location>
</feature>
<reference evidence="8" key="1">
    <citation type="submission" date="2016-10" db="EMBL/GenBank/DDBJ databases">
        <authorList>
            <person name="Varghese N."/>
            <person name="Submissions S."/>
        </authorList>
    </citation>
    <scope>NUCLEOTIDE SEQUENCE [LARGE SCALE GENOMIC DNA]</scope>
    <source>
        <strain evidence="8">DSM 45245</strain>
    </source>
</reference>
<organism evidence="7 8">
    <name type="scientific">Micromonospora pattaloongensis</name>
    <dbReference type="NCBI Taxonomy" id="405436"/>
    <lineage>
        <taxon>Bacteria</taxon>
        <taxon>Bacillati</taxon>
        <taxon>Actinomycetota</taxon>
        <taxon>Actinomycetes</taxon>
        <taxon>Micromonosporales</taxon>
        <taxon>Micromonosporaceae</taxon>
        <taxon>Micromonospora</taxon>
    </lineage>
</organism>
<evidence type="ECO:0000256" key="2">
    <source>
        <dbReference type="ARBA" id="ARBA00007749"/>
    </source>
</evidence>
<keyword evidence="4" id="KW-0378">Hydrolase</keyword>
<dbReference type="InterPro" id="IPR051013">
    <property type="entry name" value="MBL_superfamily_lactonases"/>
</dbReference>
<proteinExistence type="inferred from homology"/>
<evidence type="ECO:0000256" key="3">
    <source>
        <dbReference type="ARBA" id="ARBA00022723"/>
    </source>
</evidence>
<dbReference type="EMBL" id="FNPH01000002">
    <property type="protein sequence ID" value="SDY39486.1"/>
    <property type="molecule type" value="Genomic_DNA"/>
</dbReference>
<sequence length="243" mass="26604">MVAWSLRRYGAEMRTQDIHRVLLGTFVRPAQETGTGHPRVEAVYGYLIRHEAGLVLLDTGVGVGDSETEDRYRPRRIALPEALGGVGVTLDEVDVVVNCHLHFDHCGGNPMLPGRPVMCQRQELEDARRGNYTMDHLIDYRGSRYDLLDGEAEIRPGVHVIPTPGHVDGHQSLVVKCEDGTVVLAGQSHDTASGWSADALAASAKALGHSQPLPLAPAWMERLLAFDPKRVVFAHDAAIWEPA</sequence>
<dbReference type="GO" id="GO:0016787">
    <property type="term" value="F:hydrolase activity"/>
    <property type="evidence" value="ECO:0007669"/>
    <property type="project" value="UniProtKB-KW"/>
</dbReference>
<accession>A0A1H3JHU3</accession>
<dbReference type="Pfam" id="PF00753">
    <property type="entry name" value="Lactamase_B"/>
    <property type="match status" value="1"/>
</dbReference>
<evidence type="ECO:0000256" key="5">
    <source>
        <dbReference type="ARBA" id="ARBA00022833"/>
    </source>
</evidence>
<evidence type="ECO:0000256" key="4">
    <source>
        <dbReference type="ARBA" id="ARBA00022801"/>
    </source>
</evidence>
<dbReference type="SMART" id="SM00849">
    <property type="entry name" value="Lactamase_B"/>
    <property type="match status" value="1"/>
</dbReference>
<dbReference type="SUPFAM" id="SSF56281">
    <property type="entry name" value="Metallo-hydrolase/oxidoreductase"/>
    <property type="match status" value="1"/>
</dbReference>
<dbReference type="PANTHER" id="PTHR42978:SF2">
    <property type="entry name" value="102 KBASES UNSTABLE REGION: FROM 1 TO 119443"/>
    <property type="match status" value="1"/>
</dbReference>
<dbReference type="CDD" id="cd07729">
    <property type="entry name" value="AHL_lactonase_MBL-fold"/>
    <property type="match status" value="1"/>
</dbReference>
<keyword evidence="8" id="KW-1185">Reference proteome</keyword>
<dbReference type="PANTHER" id="PTHR42978">
    <property type="entry name" value="QUORUM-QUENCHING LACTONASE YTNP-RELATED-RELATED"/>
    <property type="match status" value="1"/>
</dbReference>
<name>A0A1H3JHU3_9ACTN</name>
<dbReference type="AlphaFoldDB" id="A0A1H3JHU3"/>
<evidence type="ECO:0000313" key="7">
    <source>
        <dbReference type="EMBL" id="SDY39486.1"/>
    </source>
</evidence>
<keyword evidence="3" id="KW-0479">Metal-binding</keyword>
<keyword evidence="5" id="KW-0862">Zinc</keyword>
<dbReference type="STRING" id="405436.SAMN05444365_102125"/>
<evidence type="ECO:0000259" key="6">
    <source>
        <dbReference type="SMART" id="SM00849"/>
    </source>
</evidence>
<evidence type="ECO:0000256" key="1">
    <source>
        <dbReference type="ARBA" id="ARBA00001947"/>
    </source>
</evidence>
<dbReference type="InterPro" id="IPR001279">
    <property type="entry name" value="Metallo-B-lactamas"/>
</dbReference>
<evidence type="ECO:0000313" key="8">
    <source>
        <dbReference type="Proteomes" id="UP000242415"/>
    </source>
</evidence>
<dbReference type="InterPro" id="IPR036866">
    <property type="entry name" value="RibonucZ/Hydroxyglut_hydro"/>
</dbReference>
<dbReference type="Gene3D" id="3.60.15.10">
    <property type="entry name" value="Ribonuclease Z/Hydroxyacylglutathione hydrolase-like"/>
    <property type="match status" value="1"/>
</dbReference>
<dbReference type="Proteomes" id="UP000242415">
    <property type="component" value="Unassembled WGS sequence"/>
</dbReference>
<gene>
    <name evidence="7" type="ORF">SAMN05444365_102125</name>
</gene>